<dbReference type="InterPro" id="IPR006059">
    <property type="entry name" value="SBP"/>
</dbReference>
<evidence type="ECO:0000256" key="1">
    <source>
        <dbReference type="SAM" id="SignalP"/>
    </source>
</evidence>
<dbReference type="AlphaFoldDB" id="A0A5R9G8D6"/>
<name>A0A5R9G8D6_9BACL</name>
<dbReference type="CDD" id="cd13585">
    <property type="entry name" value="PBP2_TMBP_like"/>
    <property type="match status" value="1"/>
</dbReference>
<dbReference type="Proteomes" id="UP000309676">
    <property type="component" value="Unassembled WGS sequence"/>
</dbReference>
<feature type="chain" id="PRO_5024276555" evidence="1">
    <location>
        <begin position="29"/>
        <end position="436"/>
    </location>
</feature>
<evidence type="ECO:0000313" key="3">
    <source>
        <dbReference type="Proteomes" id="UP000309676"/>
    </source>
</evidence>
<dbReference type="Gene3D" id="3.40.190.10">
    <property type="entry name" value="Periplasmic binding protein-like II"/>
    <property type="match status" value="1"/>
</dbReference>
<dbReference type="PANTHER" id="PTHR43649">
    <property type="entry name" value="ARABINOSE-BINDING PROTEIN-RELATED"/>
    <property type="match status" value="1"/>
</dbReference>
<keyword evidence="3" id="KW-1185">Reference proteome</keyword>
<dbReference type="EMBL" id="VCIW01000014">
    <property type="protein sequence ID" value="TLS50626.1"/>
    <property type="molecule type" value="Genomic_DNA"/>
</dbReference>
<dbReference type="RefSeq" id="WP_138195993.1">
    <property type="nucleotide sequence ID" value="NZ_VCIW01000014.1"/>
</dbReference>
<gene>
    <name evidence="2" type="ORF">FE782_19895</name>
</gene>
<keyword evidence="1" id="KW-0732">Signal</keyword>
<dbReference type="InterPro" id="IPR050490">
    <property type="entry name" value="Bact_solute-bd_prot1"/>
</dbReference>
<organism evidence="2 3">
    <name type="scientific">Paenibacillus antri</name>
    <dbReference type="NCBI Taxonomy" id="2582848"/>
    <lineage>
        <taxon>Bacteria</taxon>
        <taxon>Bacillati</taxon>
        <taxon>Bacillota</taxon>
        <taxon>Bacilli</taxon>
        <taxon>Bacillales</taxon>
        <taxon>Paenibacillaceae</taxon>
        <taxon>Paenibacillus</taxon>
    </lineage>
</organism>
<proteinExistence type="predicted"/>
<protein>
    <submittedName>
        <fullName evidence="2">Sugar ABC transporter substrate-binding protein</fullName>
    </submittedName>
</protein>
<dbReference type="PROSITE" id="PS51257">
    <property type="entry name" value="PROKAR_LIPOPROTEIN"/>
    <property type="match status" value="1"/>
</dbReference>
<dbReference type="OrthoDB" id="9782846at2"/>
<reference evidence="2 3" key="1">
    <citation type="submission" date="2019-05" db="EMBL/GenBank/DDBJ databases">
        <authorList>
            <person name="Narsing Rao M.P."/>
            <person name="Li W.J."/>
        </authorList>
    </citation>
    <scope>NUCLEOTIDE SEQUENCE [LARGE SCALE GENOMIC DNA]</scope>
    <source>
        <strain evidence="2 3">SYSU_K30003</strain>
    </source>
</reference>
<dbReference type="SUPFAM" id="SSF53850">
    <property type="entry name" value="Periplasmic binding protein-like II"/>
    <property type="match status" value="1"/>
</dbReference>
<comment type="caution">
    <text evidence="2">The sequence shown here is derived from an EMBL/GenBank/DDBJ whole genome shotgun (WGS) entry which is preliminary data.</text>
</comment>
<feature type="signal peptide" evidence="1">
    <location>
        <begin position="1"/>
        <end position="28"/>
    </location>
</feature>
<dbReference type="PANTHER" id="PTHR43649:SF12">
    <property type="entry name" value="DIACETYLCHITOBIOSE BINDING PROTEIN DASA"/>
    <property type="match status" value="1"/>
</dbReference>
<sequence length="436" mass="47259">MKGKMKLLAASVLGASLLLQACSSSSTAGGGAGGEVVKITWSTWGNPGELTRFQEFTAEFNKRHKNIQAELIPIPNDGYDQKILTQLSGNTAPDVFYSGDGLVSQLIANKSVVQLNSYMEKEGSALGPNELVDGLYGAAKLGSEIWGLTVDCNPMLLWYNKQVLLDAGISEDPATLYEQGQWNWDAFQAMTDKIKGAGKYGFVIDSWWAPYYSWVTSNGGSVYDKEGNFILNTDAKGKEAMRFLYDNIKSGGFTFAGSLPKGQGGDAMFMSNQLGFLGAGRWMLPVFSKNDALQYDVVPYPTNTGNKIEPAGIPTAYMVMNANTKDRDAAWVFMSEFVNKEGQTFRLQGGGNAVPSIVGVDDLVLEGNDPAHAQYFLDAREVGYALWNEEAAVPGLASEVQTKFEELWLTDVGFDAGLDNVASAAAKKIAEYRSSK</sequence>
<evidence type="ECO:0000313" key="2">
    <source>
        <dbReference type="EMBL" id="TLS50626.1"/>
    </source>
</evidence>
<accession>A0A5R9G8D6</accession>
<dbReference type="Pfam" id="PF01547">
    <property type="entry name" value="SBP_bac_1"/>
    <property type="match status" value="1"/>
</dbReference>